<dbReference type="CDD" id="cd06261">
    <property type="entry name" value="TM_PBP2"/>
    <property type="match status" value="1"/>
</dbReference>
<sequence>MHDVFTSKRFLKYFSFAIVFALWEIGGRIPISPAFPTFSATMVALWQMLMDGSMLQAYPETLQPLLIGVAIAATLGIAAGVWMGLSRFGEWLLSPVFIVAQAAPLAALIPLLVLAYGIGLTAKVMVVLIMAMPVIVLNAMSGVRSTNNSLIEMGTAFLGSRKDVITKIILPSASPVIFAGLRLGLSAGFIGAILSELLITPTGVGDLITFNQSRADYARMYAAIFSIIAVAVIALDFLEWIEVRWLRPDRKGAR</sequence>
<keyword evidence="5 7" id="KW-1133">Transmembrane helix</keyword>
<feature type="transmembrane region" description="Helical" evidence="7">
    <location>
        <begin position="220"/>
        <end position="241"/>
    </location>
</feature>
<organism evidence="9 10">
    <name type="scientific">Paracoccus albicereus</name>
    <dbReference type="NCBI Taxonomy" id="2922394"/>
    <lineage>
        <taxon>Bacteria</taxon>
        <taxon>Pseudomonadati</taxon>
        <taxon>Pseudomonadota</taxon>
        <taxon>Alphaproteobacteria</taxon>
        <taxon>Rhodobacterales</taxon>
        <taxon>Paracoccaceae</taxon>
        <taxon>Paracoccus</taxon>
    </lineage>
</organism>
<dbReference type="PROSITE" id="PS50928">
    <property type="entry name" value="ABC_TM1"/>
    <property type="match status" value="1"/>
</dbReference>
<feature type="transmembrane region" description="Helical" evidence="7">
    <location>
        <begin position="12"/>
        <end position="45"/>
    </location>
</feature>
<accession>A0ABT1MMV5</accession>
<feature type="domain" description="ABC transmembrane type-1" evidence="8">
    <location>
        <begin position="58"/>
        <end position="239"/>
    </location>
</feature>
<evidence type="ECO:0000256" key="1">
    <source>
        <dbReference type="ARBA" id="ARBA00004651"/>
    </source>
</evidence>
<proteinExistence type="inferred from homology"/>
<keyword evidence="2 7" id="KW-0813">Transport</keyword>
<dbReference type="PANTHER" id="PTHR30151">
    <property type="entry name" value="ALKANE SULFONATE ABC TRANSPORTER-RELATED, MEMBRANE SUBUNIT"/>
    <property type="match status" value="1"/>
</dbReference>
<reference evidence="9 10" key="1">
    <citation type="submission" date="2022-03" db="EMBL/GenBank/DDBJ databases">
        <authorList>
            <person name="He Y."/>
        </authorList>
    </citation>
    <scope>NUCLEOTIDE SEQUENCE [LARGE SCALE GENOMIC DNA]</scope>
    <source>
        <strain evidence="9 10">TK19116</strain>
    </source>
</reference>
<gene>
    <name evidence="9" type="ORF">MLD63_04090</name>
</gene>
<dbReference type="Pfam" id="PF00528">
    <property type="entry name" value="BPD_transp_1"/>
    <property type="match status" value="1"/>
</dbReference>
<keyword evidence="6 7" id="KW-0472">Membrane</keyword>
<comment type="subcellular location">
    <subcellularLocation>
        <location evidence="1 7">Cell membrane</location>
        <topology evidence="1 7">Multi-pass membrane protein</topology>
    </subcellularLocation>
</comment>
<evidence type="ECO:0000256" key="2">
    <source>
        <dbReference type="ARBA" id="ARBA00022448"/>
    </source>
</evidence>
<feature type="transmembrane region" description="Helical" evidence="7">
    <location>
        <begin position="124"/>
        <end position="143"/>
    </location>
</feature>
<feature type="transmembrane region" description="Helical" evidence="7">
    <location>
        <begin position="187"/>
        <end position="208"/>
    </location>
</feature>
<keyword evidence="3" id="KW-1003">Cell membrane</keyword>
<evidence type="ECO:0000259" key="8">
    <source>
        <dbReference type="PROSITE" id="PS50928"/>
    </source>
</evidence>
<comment type="caution">
    <text evidence="9">The sequence shown here is derived from an EMBL/GenBank/DDBJ whole genome shotgun (WGS) entry which is preliminary data.</text>
</comment>
<protein>
    <submittedName>
        <fullName evidence="9">ABC transporter permease</fullName>
    </submittedName>
</protein>
<dbReference type="InterPro" id="IPR035906">
    <property type="entry name" value="MetI-like_sf"/>
</dbReference>
<evidence type="ECO:0000313" key="9">
    <source>
        <dbReference type="EMBL" id="MCQ0969608.1"/>
    </source>
</evidence>
<name>A0ABT1MMV5_9RHOB</name>
<evidence type="ECO:0000256" key="3">
    <source>
        <dbReference type="ARBA" id="ARBA00022475"/>
    </source>
</evidence>
<dbReference type="SUPFAM" id="SSF161098">
    <property type="entry name" value="MetI-like"/>
    <property type="match status" value="1"/>
</dbReference>
<dbReference type="RefSeq" id="WP_255328613.1">
    <property type="nucleotide sequence ID" value="NZ_JAKZEU010000002.1"/>
</dbReference>
<dbReference type="EMBL" id="JAKZEU010000002">
    <property type="protein sequence ID" value="MCQ0969608.1"/>
    <property type="molecule type" value="Genomic_DNA"/>
</dbReference>
<dbReference type="InterPro" id="IPR000515">
    <property type="entry name" value="MetI-like"/>
</dbReference>
<dbReference type="Gene3D" id="1.10.3720.10">
    <property type="entry name" value="MetI-like"/>
    <property type="match status" value="1"/>
</dbReference>
<keyword evidence="4 7" id="KW-0812">Transmembrane</keyword>
<dbReference type="Proteomes" id="UP001203945">
    <property type="component" value="Unassembled WGS sequence"/>
</dbReference>
<evidence type="ECO:0000256" key="6">
    <source>
        <dbReference type="ARBA" id="ARBA00023136"/>
    </source>
</evidence>
<keyword evidence="10" id="KW-1185">Reference proteome</keyword>
<dbReference type="PANTHER" id="PTHR30151:SF0">
    <property type="entry name" value="ABC TRANSPORTER PERMEASE PROTEIN MJ0413-RELATED"/>
    <property type="match status" value="1"/>
</dbReference>
<evidence type="ECO:0000256" key="5">
    <source>
        <dbReference type="ARBA" id="ARBA00022989"/>
    </source>
</evidence>
<feature type="transmembrane region" description="Helical" evidence="7">
    <location>
        <begin position="92"/>
        <end position="118"/>
    </location>
</feature>
<evidence type="ECO:0000256" key="4">
    <source>
        <dbReference type="ARBA" id="ARBA00022692"/>
    </source>
</evidence>
<comment type="similarity">
    <text evidence="7">Belongs to the binding-protein-dependent transport system permease family.</text>
</comment>
<evidence type="ECO:0000256" key="7">
    <source>
        <dbReference type="RuleBase" id="RU363032"/>
    </source>
</evidence>
<evidence type="ECO:0000313" key="10">
    <source>
        <dbReference type="Proteomes" id="UP001203945"/>
    </source>
</evidence>
<feature type="transmembrane region" description="Helical" evidence="7">
    <location>
        <begin position="65"/>
        <end position="85"/>
    </location>
</feature>